<evidence type="ECO:0000313" key="1">
    <source>
        <dbReference type="EMBL" id="TVS85536.1"/>
    </source>
</evidence>
<dbReference type="OrthoDB" id="4733346at2"/>
<dbReference type="EMBL" id="VMQU01000096">
    <property type="protein sequence ID" value="TVS85536.1"/>
    <property type="molecule type" value="Genomic_DNA"/>
</dbReference>
<name>A0A557XIM5_9MYCO</name>
<accession>A0A557XIM5</accession>
<dbReference type="RefSeq" id="WP_144951294.1">
    <property type="nucleotide sequence ID" value="NZ_VMQU01000096.1"/>
</dbReference>
<gene>
    <name evidence="1" type="ORF">FPZ47_19645</name>
</gene>
<proteinExistence type="predicted"/>
<protein>
    <submittedName>
        <fullName evidence="1">Uncharacterized protein</fullName>
    </submittedName>
</protein>
<dbReference type="AlphaFoldDB" id="A0A557XIM5"/>
<organism evidence="1 2">
    <name type="scientific">Mycobacterium helveticum</name>
    <dbReference type="NCBI Taxonomy" id="2592811"/>
    <lineage>
        <taxon>Bacteria</taxon>
        <taxon>Bacillati</taxon>
        <taxon>Actinomycetota</taxon>
        <taxon>Actinomycetes</taxon>
        <taxon>Mycobacteriales</taxon>
        <taxon>Mycobacteriaceae</taxon>
        <taxon>Mycobacterium</taxon>
    </lineage>
</organism>
<reference evidence="1 2" key="1">
    <citation type="submission" date="2019-07" db="EMBL/GenBank/DDBJ databases">
        <title>New Mycobacterium species.</title>
        <authorList>
            <person name="Tortoli E."/>
            <person name="Ghielmetti G."/>
            <person name="Friedel U."/>
            <person name="Trovato A."/>
        </authorList>
    </citation>
    <scope>NUCLEOTIDE SEQUENCE [LARGE SCALE GENOMIC DNA]</scope>
    <source>
        <strain evidence="1 2">16-83</strain>
    </source>
</reference>
<comment type="caution">
    <text evidence="1">The sequence shown here is derived from an EMBL/GenBank/DDBJ whole genome shotgun (WGS) entry which is preliminary data.</text>
</comment>
<dbReference type="Proteomes" id="UP000320513">
    <property type="component" value="Unassembled WGS sequence"/>
</dbReference>
<evidence type="ECO:0000313" key="2">
    <source>
        <dbReference type="Proteomes" id="UP000320513"/>
    </source>
</evidence>
<sequence>MTHGSEKKAVAPRTAELVDEVRDSAKAGTEAATKALRRFRDTADQALPGSVQPLRKKIVDAAIELADQLVDAQYKFHRSIVRSADRALSKPEDEKK</sequence>
<keyword evidence="2" id="KW-1185">Reference proteome</keyword>